<dbReference type="NCBIfam" id="TIGR01877">
    <property type="entry name" value="cas_cas6"/>
    <property type="match status" value="1"/>
</dbReference>
<comment type="similarity">
    <text evidence="1">Belongs to the CRISPR-associated protein Cas6/Cse3/CasE family.</text>
</comment>
<dbReference type="Pfam" id="PF21350">
    <property type="entry name" value="Cas6_I-A"/>
    <property type="match status" value="1"/>
</dbReference>
<keyword evidence="2" id="KW-0694">RNA-binding</keyword>
<dbReference type="Gene3D" id="3.30.70.1890">
    <property type="match status" value="1"/>
</dbReference>
<dbReference type="PANTHER" id="PTHR36984">
    <property type="entry name" value="CRISPR-ASSOCIATED ENDORIBONUCLEASE CAS6 1"/>
    <property type="match status" value="1"/>
</dbReference>
<dbReference type="Gene3D" id="3.30.70.1900">
    <property type="match status" value="1"/>
</dbReference>
<dbReference type="Pfam" id="PF01881">
    <property type="entry name" value="Cas_Cas6_C"/>
    <property type="match status" value="1"/>
</dbReference>
<dbReference type="GO" id="GO:0003723">
    <property type="term" value="F:RNA binding"/>
    <property type="evidence" value="ECO:0007669"/>
    <property type="project" value="UniProtKB-KW"/>
</dbReference>
<accession>A0A5J4PWE3</accession>
<protein>
    <recommendedName>
        <fullName evidence="4">CRISPR associated protein Cas6 C-terminal domain-containing protein</fullName>
    </recommendedName>
</protein>
<dbReference type="InterPro" id="IPR049435">
    <property type="entry name" value="Cas_Cas6_C"/>
</dbReference>
<keyword evidence="3" id="KW-0051">Antiviral defense</keyword>
<feature type="domain" description="CRISPR associated protein Cas6 C-terminal" evidence="4">
    <location>
        <begin position="137"/>
        <end position="257"/>
    </location>
</feature>
<organism evidence="5">
    <name type="scientific">termite gut metagenome</name>
    <dbReference type="NCBI Taxonomy" id="433724"/>
    <lineage>
        <taxon>unclassified sequences</taxon>
        <taxon>metagenomes</taxon>
        <taxon>organismal metagenomes</taxon>
    </lineage>
</organism>
<evidence type="ECO:0000313" key="5">
    <source>
        <dbReference type="EMBL" id="KAA6313957.1"/>
    </source>
</evidence>
<dbReference type="CDD" id="cd21140">
    <property type="entry name" value="Cas6_I-like"/>
    <property type="match status" value="1"/>
</dbReference>
<dbReference type="PIRSF" id="PIRSF005054">
    <property type="entry name" value="PF1131"/>
    <property type="match status" value="1"/>
</dbReference>
<dbReference type="InterPro" id="IPR010156">
    <property type="entry name" value="CRISPR-assoc_prot_Cas6"/>
</dbReference>
<proteinExistence type="inferred from homology"/>
<name>A0A5J4PWE3_9ZZZZ</name>
<dbReference type="InterPro" id="IPR045747">
    <property type="entry name" value="CRISPR-assoc_prot_Cas6_N_sf"/>
</dbReference>
<evidence type="ECO:0000259" key="4">
    <source>
        <dbReference type="Pfam" id="PF01881"/>
    </source>
</evidence>
<sequence>MRFKLILRIEKEYFGNAIPLNYQYEQSAVIYRILSKSSEQYAAWLHDNGFQLGYKRFKLFTFSRLIVPQYRIDKERERLIIQSDTVEWYISFLPERSTERFIQGIFMSQSFEIGDSRSCVRFSVQNVEVMPALAYRKEMTFETMSPICLSTKDDNRQIKYFSPSDLKAEGNIKLGLMHKYEAFYEKQYAGSLNFAFQVLVNDPKPVLIRIKAGTAEETRIKGYMCRFRIGLPEVLMKLMYESGIGEKGSLGFGMVKLVMN</sequence>
<evidence type="ECO:0000256" key="3">
    <source>
        <dbReference type="ARBA" id="ARBA00023118"/>
    </source>
</evidence>
<reference evidence="5" key="1">
    <citation type="submission" date="2019-03" db="EMBL/GenBank/DDBJ databases">
        <title>Single cell metagenomics reveals metabolic interactions within the superorganism composed of flagellate Streblomastix strix and complex community of Bacteroidetes bacteria on its surface.</title>
        <authorList>
            <person name="Treitli S.C."/>
            <person name="Kolisko M."/>
            <person name="Husnik F."/>
            <person name="Keeling P."/>
            <person name="Hampl V."/>
        </authorList>
    </citation>
    <scope>NUCLEOTIDE SEQUENCE</scope>
    <source>
        <strain evidence="5">STM</strain>
    </source>
</reference>
<comment type="caution">
    <text evidence="5">The sequence shown here is derived from an EMBL/GenBank/DDBJ whole genome shotgun (WGS) entry which is preliminary data.</text>
</comment>
<dbReference type="AlphaFoldDB" id="A0A5J4PWE3"/>
<gene>
    <name evidence="5" type="ORF">EZS27_035357</name>
</gene>
<dbReference type="GO" id="GO:0016788">
    <property type="term" value="F:hydrolase activity, acting on ester bonds"/>
    <property type="evidence" value="ECO:0007669"/>
    <property type="project" value="InterPro"/>
</dbReference>
<evidence type="ECO:0000256" key="2">
    <source>
        <dbReference type="ARBA" id="ARBA00022884"/>
    </source>
</evidence>
<dbReference type="EMBL" id="SNRY01005849">
    <property type="protein sequence ID" value="KAA6313957.1"/>
    <property type="molecule type" value="Genomic_DNA"/>
</dbReference>
<dbReference type="GO" id="GO:0051607">
    <property type="term" value="P:defense response to virus"/>
    <property type="evidence" value="ECO:0007669"/>
    <property type="project" value="UniProtKB-KW"/>
</dbReference>
<dbReference type="PANTHER" id="PTHR36984:SF1">
    <property type="entry name" value="CRISPR-ASSOCIATED ENDORIBONUCLEASE CAS6 1"/>
    <property type="match status" value="1"/>
</dbReference>
<evidence type="ECO:0000256" key="1">
    <source>
        <dbReference type="ARBA" id="ARBA00005937"/>
    </source>
</evidence>